<sequence>MKAINGFKVVVLLHEGHEAGLPPEELGWQNHQDPEIKDGFLIIRKGLNTYGLPLSRIHSFSIEAVTDE</sequence>
<dbReference type="HOGENOM" id="CLU_2791684_0_0_6"/>
<dbReference type="EMBL" id="FN543093">
    <property type="protein sequence ID" value="CBA28935.1"/>
    <property type="molecule type" value="Genomic_DNA"/>
</dbReference>
<accession>C9XYG1</accession>
<organism evidence="1 2">
    <name type="scientific">Cronobacter turicensis (strain DSM 18703 / CCUG 55852 / LMG 23827 / z3032)</name>
    <dbReference type="NCBI Taxonomy" id="693216"/>
    <lineage>
        <taxon>Bacteria</taxon>
        <taxon>Pseudomonadati</taxon>
        <taxon>Pseudomonadota</taxon>
        <taxon>Gammaproteobacteria</taxon>
        <taxon>Enterobacterales</taxon>
        <taxon>Enterobacteriaceae</taxon>
        <taxon>Cronobacter</taxon>
    </lineage>
</organism>
<gene>
    <name evidence="1" type="ordered locus">Ctu_11660</name>
</gene>
<dbReference type="Proteomes" id="UP000002069">
    <property type="component" value="Chromosome"/>
</dbReference>
<reference evidence="1 2" key="1">
    <citation type="journal article" date="2010" name="J. Bacteriol.">
        <title>Complete Genome Sequence of Cronobacter turicensis LMG 23827, a foodborne pathogen causing deaths in neonates.</title>
        <authorList>
            <person name="Stephan R."/>
            <person name="Lehner A."/>
            <person name="Tischler P."/>
            <person name="Rattei T."/>
        </authorList>
    </citation>
    <scope>NUCLEOTIDE SEQUENCE [LARGE SCALE GENOMIC DNA]</scope>
    <source>
        <strain evidence="2">DSM 18703 / CCUG 55852 / LMG 23827 / z3032</strain>
    </source>
</reference>
<reference evidence="2" key="2">
    <citation type="journal article" date="2011" name="J. Bacteriol.">
        <title>Complete genome sequence of Cronobacter turicensis LMG 23827, a food-borne pathogen causing deaths in neonates.</title>
        <authorList>
            <person name="Stephan R."/>
            <person name="Lehner A."/>
            <person name="Tischler P."/>
            <person name="Rattei T."/>
        </authorList>
    </citation>
    <scope>NUCLEOTIDE SEQUENCE [LARGE SCALE GENOMIC DNA]</scope>
    <source>
        <strain evidence="2">DSM 18703 / CCUG 55852 / LMG 23827 / z3032</strain>
    </source>
</reference>
<proteinExistence type="predicted"/>
<name>C9XYG1_CROTZ</name>
<evidence type="ECO:0000313" key="2">
    <source>
        <dbReference type="Proteomes" id="UP000002069"/>
    </source>
</evidence>
<dbReference type="AlphaFoldDB" id="C9XYG1"/>
<dbReference type="KEGG" id="ctu:CTU_11660"/>
<evidence type="ECO:0000313" key="1">
    <source>
        <dbReference type="EMBL" id="CBA28935.1"/>
    </source>
</evidence>
<keyword evidence="2" id="KW-1185">Reference proteome</keyword>
<protein>
    <submittedName>
        <fullName evidence="1">Uncharacterized protein</fullName>
    </submittedName>
</protein>